<keyword evidence="5" id="KW-0963">Cytoplasm</keyword>
<dbReference type="SUPFAM" id="SSF46785">
    <property type="entry name" value="Winged helix' DNA-binding domain"/>
    <property type="match status" value="1"/>
</dbReference>
<keyword evidence="7" id="KW-0479">Metal-binding</keyword>
<dbReference type="EMBL" id="BSOJ01000015">
    <property type="protein sequence ID" value="GLR26667.1"/>
    <property type="molecule type" value="Genomic_DNA"/>
</dbReference>
<keyword evidence="13" id="KW-1185">Reference proteome</keyword>
<dbReference type="Gene3D" id="3.30.1490.190">
    <property type="match status" value="1"/>
</dbReference>
<name>A0ABQ5YRF4_9BURK</name>
<dbReference type="PANTHER" id="PTHR33202">
    <property type="entry name" value="ZINC UPTAKE REGULATION PROTEIN"/>
    <property type="match status" value="1"/>
</dbReference>
<dbReference type="InterPro" id="IPR036388">
    <property type="entry name" value="WH-like_DNA-bd_sf"/>
</dbReference>
<evidence type="ECO:0000256" key="9">
    <source>
        <dbReference type="ARBA" id="ARBA00023015"/>
    </source>
</evidence>
<keyword evidence="11" id="KW-0804">Transcription</keyword>
<keyword evidence="10" id="KW-0238">DNA-binding</keyword>
<evidence type="ECO:0000256" key="3">
    <source>
        <dbReference type="ARBA" id="ARBA00011738"/>
    </source>
</evidence>
<dbReference type="InterPro" id="IPR036390">
    <property type="entry name" value="WH_DNA-bd_sf"/>
</dbReference>
<evidence type="ECO:0000256" key="2">
    <source>
        <dbReference type="ARBA" id="ARBA00007957"/>
    </source>
</evidence>
<evidence type="ECO:0000256" key="10">
    <source>
        <dbReference type="ARBA" id="ARBA00023125"/>
    </source>
</evidence>
<dbReference type="CDD" id="cd07153">
    <property type="entry name" value="Fur_like"/>
    <property type="match status" value="1"/>
</dbReference>
<evidence type="ECO:0000256" key="11">
    <source>
        <dbReference type="ARBA" id="ARBA00023163"/>
    </source>
</evidence>
<protein>
    <recommendedName>
        <fullName evidence="4">Ferric uptake regulation protein</fullName>
    </recommendedName>
</protein>
<keyword evidence="6" id="KW-0678">Repressor</keyword>
<proteinExistence type="inferred from homology"/>
<dbReference type="NCBIfam" id="NF006999">
    <property type="entry name" value="PRK09462.1"/>
    <property type="match status" value="1"/>
</dbReference>
<evidence type="ECO:0000256" key="8">
    <source>
        <dbReference type="ARBA" id="ARBA00022833"/>
    </source>
</evidence>
<dbReference type="PANTHER" id="PTHR33202:SF2">
    <property type="entry name" value="FERRIC UPTAKE REGULATION PROTEIN"/>
    <property type="match status" value="1"/>
</dbReference>
<evidence type="ECO:0000256" key="1">
    <source>
        <dbReference type="ARBA" id="ARBA00004496"/>
    </source>
</evidence>
<dbReference type="Pfam" id="PF01475">
    <property type="entry name" value="FUR"/>
    <property type="match status" value="1"/>
</dbReference>
<dbReference type="Proteomes" id="UP001156664">
    <property type="component" value="Unassembled WGS sequence"/>
</dbReference>
<comment type="subcellular location">
    <subcellularLocation>
        <location evidence="1">Cytoplasm</location>
    </subcellularLocation>
</comment>
<evidence type="ECO:0000256" key="5">
    <source>
        <dbReference type="ARBA" id="ARBA00022490"/>
    </source>
</evidence>
<evidence type="ECO:0000256" key="7">
    <source>
        <dbReference type="ARBA" id="ARBA00022723"/>
    </source>
</evidence>
<dbReference type="InterPro" id="IPR043135">
    <property type="entry name" value="Fur_C"/>
</dbReference>
<keyword evidence="9" id="KW-0805">Transcription regulation</keyword>
<evidence type="ECO:0000313" key="13">
    <source>
        <dbReference type="Proteomes" id="UP001156664"/>
    </source>
</evidence>
<keyword evidence="8" id="KW-0862">Zinc</keyword>
<comment type="caution">
    <text evidence="12">The sequence shown here is derived from an EMBL/GenBank/DDBJ whole genome shotgun (WGS) entry which is preliminary data.</text>
</comment>
<comment type="similarity">
    <text evidence="2">Belongs to the Fur family.</text>
</comment>
<reference evidence="13" key="1">
    <citation type="journal article" date="2019" name="Int. J. Syst. Evol. Microbiol.">
        <title>The Global Catalogue of Microorganisms (GCM) 10K type strain sequencing project: providing services to taxonomists for standard genome sequencing and annotation.</title>
        <authorList>
            <consortium name="The Broad Institute Genomics Platform"/>
            <consortium name="The Broad Institute Genome Sequencing Center for Infectious Disease"/>
            <person name="Wu L."/>
            <person name="Ma J."/>
        </authorList>
    </citation>
    <scope>NUCLEOTIDE SEQUENCE [LARGE SCALE GENOMIC DNA]</scope>
    <source>
        <strain evidence="13">NBRC 105857</strain>
    </source>
</reference>
<evidence type="ECO:0000256" key="6">
    <source>
        <dbReference type="ARBA" id="ARBA00022491"/>
    </source>
</evidence>
<sequence>MVIDEHPAKANVSMAPRSKFSRKIRIVLIEVVDVIVGLRRYHKLLKPFLGSPGNKVMTTASDLKNMGLKATLPRMKILELFQSGNHRHLSAEDVYKLLLQEDLDIGLATVYRVLTQFEQAGLLARQHFETGKSVFELNEGEHHDHLVCIQCGLVEEFYDSEIEKRQRTIAQERGFELHDHALALYGSCIKKDCEHRKGKN</sequence>
<organism evidence="12 13">
    <name type="scientific">Limnobacter litoralis</name>
    <dbReference type="NCBI Taxonomy" id="481366"/>
    <lineage>
        <taxon>Bacteria</taxon>
        <taxon>Pseudomonadati</taxon>
        <taxon>Pseudomonadota</taxon>
        <taxon>Betaproteobacteria</taxon>
        <taxon>Burkholderiales</taxon>
        <taxon>Burkholderiaceae</taxon>
        <taxon>Limnobacter</taxon>
    </lineage>
</organism>
<dbReference type="InterPro" id="IPR002481">
    <property type="entry name" value="FUR"/>
</dbReference>
<evidence type="ECO:0000256" key="4">
    <source>
        <dbReference type="ARBA" id="ARBA00020910"/>
    </source>
</evidence>
<evidence type="ECO:0000313" key="12">
    <source>
        <dbReference type="EMBL" id="GLR26667.1"/>
    </source>
</evidence>
<comment type="subunit">
    <text evidence="3">Homodimer.</text>
</comment>
<gene>
    <name evidence="12" type="ORF">GCM10007875_17570</name>
</gene>
<accession>A0ABQ5YRF4</accession>
<dbReference type="Gene3D" id="1.10.10.10">
    <property type="entry name" value="Winged helix-like DNA-binding domain superfamily/Winged helix DNA-binding domain"/>
    <property type="match status" value="1"/>
</dbReference>